<keyword evidence="3" id="KW-1185">Reference proteome</keyword>
<proteinExistence type="predicted"/>
<name>A0A6G1KVY1_9PEZI</name>
<dbReference type="Proteomes" id="UP000799436">
    <property type="component" value="Unassembled WGS sequence"/>
</dbReference>
<accession>A0A6G1KVY1</accession>
<evidence type="ECO:0000256" key="1">
    <source>
        <dbReference type="SAM" id="MobiDB-lite"/>
    </source>
</evidence>
<sequence length="374" mass="41737">MATVDPQQPQPPMPDRETAHDFCRDFAVLNNYEYRPAFCILAVKSLQVAQEDLITQGIGGTCPCCEVTLSGSHPSTLIKLACCDQIYHKACAVKFVLKRGPQKCQNCRSILTPADSHFYEEEAIMMNLRMEMTRREAELMIDGFYLKPAVLKYAEDLWNPEKLGRHASTAEAYQSCGPAERMLTKREGKRKRVAESEAARPVLGVYKWKDGSRWVNLPAGAAVGPASYYHDDPEKMLRKAKRPRLPASVPRLPASADARRESSGNTRKQTLLSTSSTPTVETGERMLQTQVASGSTEKKDNGNTDDNSGSKSPHDVVGRDRLLGKTNSSSTHLQDHEAQSNEEKVYVYFTYSNRLGFQDNLSMINIYMHGLKPA</sequence>
<dbReference type="EMBL" id="ML995917">
    <property type="protein sequence ID" value="KAF2764570.1"/>
    <property type="molecule type" value="Genomic_DNA"/>
</dbReference>
<evidence type="ECO:0000313" key="3">
    <source>
        <dbReference type="Proteomes" id="UP000799436"/>
    </source>
</evidence>
<feature type="compositionally biased region" description="Basic and acidic residues" evidence="1">
    <location>
        <begin position="312"/>
        <end position="323"/>
    </location>
</feature>
<organism evidence="2 3">
    <name type="scientific">Teratosphaeria nubilosa</name>
    <dbReference type="NCBI Taxonomy" id="161662"/>
    <lineage>
        <taxon>Eukaryota</taxon>
        <taxon>Fungi</taxon>
        <taxon>Dikarya</taxon>
        <taxon>Ascomycota</taxon>
        <taxon>Pezizomycotina</taxon>
        <taxon>Dothideomycetes</taxon>
        <taxon>Dothideomycetidae</taxon>
        <taxon>Mycosphaerellales</taxon>
        <taxon>Teratosphaeriaceae</taxon>
        <taxon>Teratosphaeria</taxon>
    </lineage>
</organism>
<evidence type="ECO:0000313" key="2">
    <source>
        <dbReference type="EMBL" id="KAF2764570.1"/>
    </source>
</evidence>
<reference evidence="2" key="1">
    <citation type="journal article" date="2020" name="Stud. Mycol.">
        <title>101 Dothideomycetes genomes: a test case for predicting lifestyles and emergence of pathogens.</title>
        <authorList>
            <person name="Haridas S."/>
            <person name="Albert R."/>
            <person name="Binder M."/>
            <person name="Bloem J."/>
            <person name="Labutti K."/>
            <person name="Salamov A."/>
            <person name="Andreopoulos B."/>
            <person name="Baker S."/>
            <person name="Barry K."/>
            <person name="Bills G."/>
            <person name="Bluhm B."/>
            <person name="Cannon C."/>
            <person name="Castanera R."/>
            <person name="Culley D."/>
            <person name="Daum C."/>
            <person name="Ezra D."/>
            <person name="Gonzalez J."/>
            <person name="Henrissat B."/>
            <person name="Kuo A."/>
            <person name="Liang C."/>
            <person name="Lipzen A."/>
            <person name="Lutzoni F."/>
            <person name="Magnuson J."/>
            <person name="Mondo S."/>
            <person name="Nolan M."/>
            <person name="Ohm R."/>
            <person name="Pangilinan J."/>
            <person name="Park H.-J."/>
            <person name="Ramirez L."/>
            <person name="Alfaro M."/>
            <person name="Sun H."/>
            <person name="Tritt A."/>
            <person name="Yoshinaga Y."/>
            <person name="Zwiers L.-H."/>
            <person name="Turgeon B."/>
            <person name="Goodwin S."/>
            <person name="Spatafora J."/>
            <person name="Crous P."/>
            <person name="Grigoriev I."/>
        </authorList>
    </citation>
    <scope>NUCLEOTIDE SEQUENCE</scope>
    <source>
        <strain evidence="2">CBS 116005</strain>
    </source>
</reference>
<gene>
    <name evidence="2" type="ORF">EJ03DRAFT_339687</name>
</gene>
<feature type="compositionally biased region" description="Polar residues" evidence="1">
    <location>
        <begin position="263"/>
        <end position="280"/>
    </location>
</feature>
<dbReference type="AlphaFoldDB" id="A0A6G1KVY1"/>
<protein>
    <submittedName>
        <fullName evidence="2">Uncharacterized protein</fullName>
    </submittedName>
</protein>
<feature type="region of interest" description="Disordered" evidence="1">
    <location>
        <begin position="239"/>
        <end position="340"/>
    </location>
</feature>